<feature type="domain" description="TauD/TfdA-like" evidence="6">
    <location>
        <begin position="9"/>
        <end position="272"/>
    </location>
</feature>
<evidence type="ECO:0000256" key="2">
    <source>
        <dbReference type="ARBA" id="ARBA00022723"/>
    </source>
</evidence>
<dbReference type="GO" id="GO:0000908">
    <property type="term" value="F:taurine dioxygenase activity"/>
    <property type="evidence" value="ECO:0007669"/>
    <property type="project" value="TreeGrafter"/>
</dbReference>
<evidence type="ECO:0000256" key="1">
    <source>
        <dbReference type="ARBA" id="ARBA00005896"/>
    </source>
</evidence>
<evidence type="ECO:0000259" key="6">
    <source>
        <dbReference type="Pfam" id="PF02668"/>
    </source>
</evidence>
<dbReference type="PANTHER" id="PTHR30468:SF1">
    <property type="entry name" value="ALPHA-KETOGLUTARATE-DEPENDENT SULFONATE DIOXYGENASE"/>
    <property type="match status" value="1"/>
</dbReference>
<dbReference type="Proteomes" id="UP000754644">
    <property type="component" value="Unassembled WGS sequence"/>
</dbReference>
<name>A0A972VZK8_9GAMM</name>
<proteinExistence type="inferred from homology"/>
<evidence type="ECO:0000313" key="7">
    <source>
        <dbReference type="EMBL" id="NQV66264.1"/>
    </source>
</evidence>
<keyword evidence="4" id="KW-0560">Oxidoreductase</keyword>
<dbReference type="GO" id="GO:0006790">
    <property type="term" value="P:sulfur compound metabolic process"/>
    <property type="evidence" value="ECO:0007669"/>
    <property type="project" value="TreeGrafter"/>
</dbReference>
<dbReference type="Gene3D" id="3.60.130.10">
    <property type="entry name" value="Clavaminate synthase-like"/>
    <property type="match status" value="1"/>
</dbReference>
<evidence type="ECO:0000256" key="4">
    <source>
        <dbReference type="ARBA" id="ARBA00023002"/>
    </source>
</evidence>
<keyword evidence="3 7" id="KW-0223">Dioxygenase</keyword>
<dbReference type="SUPFAM" id="SSF51197">
    <property type="entry name" value="Clavaminate synthase-like"/>
    <property type="match status" value="1"/>
</dbReference>
<evidence type="ECO:0000313" key="8">
    <source>
        <dbReference type="Proteomes" id="UP000754644"/>
    </source>
</evidence>
<comment type="similarity">
    <text evidence="1">Belongs to the TfdA dioxygenase family.</text>
</comment>
<reference evidence="7" key="1">
    <citation type="submission" date="2020-05" db="EMBL/GenBank/DDBJ databases">
        <title>Sulfur intermediates as new biogeochemical hubs in an aquatic model microbial ecosystem.</title>
        <authorList>
            <person name="Vigneron A."/>
        </authorList>
    </citation>
    <scope>NUCLEOTIDE SEQUENCE</scope>
    <source>
        <strain evidence="7">Bin.250</strain>
    </source>
</reference>
<dbReference type="EMBL" id="JABMOJ010000491">
    <property type="protein sequence ID" value="NQV66264.1"/>
    <property type="molecule type" value="Genomic_DNA"/>
</dbReference>
<dbReference type="InterPro" id="IPR003819">
    <property type="entry name" value="TauD/TfdA-like"/>
</dbReference>
<dbReference type="GO" id="GO:0005737">
    <property type="term" value="C:cytoplasm"/>
    <property type="evidence" value="ECO:0007669"/>
    <property type="project" value="TreeGrafter"/>
</dbReference>
<dbReference type="GO" id="GO:0046872">
    <property type="term" value="F:metal ion binding"/>
    <property type="evidence" value="ECO:0007669"/>
    <property type="project" value="UniProtKB-KW"/>
</dbReference>
<keyword evidence="2" id="KW-0479">Metal-binding</keyword>
<dbReference type="InterPro" id="IPR051323">
    <property type="entry name" value="AtsK-like"/>
</dbReference>
<protein>
    <submittedName>
        <fullName evidence="7">TauD/TfdA family dioxygenase</fullName>
    </submittedName>
</protein>
<comment type="caution">
    <text evidence="7">The sequence shown here is derived from an EMBL/GenBank/DDBJ whole genome shotgun (WGS) entry which is preliminary data.</text>
</comment>
<keyword evidence="5" id="KW-0408">Iron</keyword>
<dbReference type="Pfam" id="PF02668">
    <property type="entry name" value="TauD"/>
    <property type="match status" value="1"/>
</dbReference>
<evidence type="ECO:0000256" key="5">
    <source>
        <dbReference type="ARBA" id="ARBA00023004"/>
    </source>
</evidence>
<gene>
    <name evidence="7" type="ORF">HQ497_12965</name>
</gene>
<dbReference type="AlphaFoldDB" id="A0A972VZK8"/>
<organism evidence="7 8">
    <name type="scientific">SAR86 cluster bacterium</name>
    <dbReference type="NCBI Taxonomy" id="2030880"/>
    <lineage>
        <taxon>Bacteria</taxon>
        <taxon>Pseudomonadati</taxon>
        <taxon>Pseudomonadota</taxon>
        <taxon>Gammaproteobacteria</taxon>
        <taxon>SAR86 cluster</taxon>
    </lineage>
</organism>
<evidence type="ECO:0000256" key="3">
    <source>
        <dbReference type="ARBA" id="ARBA00022964"/>
    </source>
</evidence>
<sequence length="291" mass="31837">MNLNHHFNITPLDASFGAQVTDLDLANLDDTGFTSLYSAWLEYALLVFPGQHLSHQAQIDFARRFGELEFDLAPISNVRRDGSVRQADGSDDVVKVLVGNMGWHADSTYMPVQAKGAVFTAHTVPAKGGQTGWADMRAAYAALDDTLRARVDGLSAHHSLHYSQAKIDGTPNQNGSYSGYGLHDLPPPLRPLVKVHPETGRPALLIGRHAYGIPGLSEAESEALLETLVTFACQAPRVYHHQWAAGDAVIWDNRCLLHRACPWDMTEPRVMYHSRIGGDPASEAAKDHTPT</sequence>
<dbReference type="PANTHER" id="PTHR30468">
    <property type="entry name" value="ALPHA-KETOGLUTARATE-DEPENDENT SULFONATE DIOXYGENASE"/>
    <property type="match status" value="1"/>
</dbReference>
<accession>A0A972VZK8</accession>
<dbReference type="InterPro" id="IPR042098">
    <property type="entry name" value="TauD-like_sf"/>
</dbReference>